<name>A0A1Y5RW27_9RHOB</name>
<dbReference type="AlphaFoldDB" id="A0A1Y5RW27"/>
<accession>A0A1Y5RW27</accession>
<sequence length="70" mass="7413">MDAQLMTPNSTTHSNEALEGIARQNDVLARGALPEAPMVMQRQVLEGASFSVLGLLGALVPVKGRIARGR</sequence>
<dbReference type="RefSeq" id="WP_085835500.1">
    <property type="nucleotide sequence ID" value="NZ_FWFS01000002.1"/>
</dbReference>
<dbReference type="EMBL" id="FWFS01000002">
    <property type="protein sequence ID" value="SLN25462.1"/>
    <property type="molecule type" value="Genomic_DNA"/>
</dbReference>
<gene>
    <name evidence="1" type="ORF">AQS8620_00748</name>
</gene>
<keyword evidence="2" id="KW-1185">Reference proteome</keyword>
<reference evidence="1 2" key="1">
    <citation type="submission" date="2017-03" db="EMBL/GenBank/DDBJ databases">
        <authorList>
            <person name="Afonso C.L."/>
            <person name="Miller P.J."/>
            <person name="Scott M.A."/>
            <person name="Spackman E."/>
            <person name="Goraichik I."/>
            <person name="Dimitrov K.M."/>
            <person name="Suarez D.L."/>
            <person name="Swayne D.E."/>
        </authorList>
    </citation>
    <scope>NUCLEOTIDE SEQUENCE [LARGE SCALE GENOMIC DNA]</scope>
    <source>
        <strain evidence="1 2">CECT 8620</strain>
    </source>
</reference>
<evidence type="ECO:0000313" key="2">
    <source>
        <dbReference type="Proteomes" id="UP000193862"/>
    </source>
</evidence>
<protein>
    <submittedName>
        <fullName evidence="1">Uncharacterized protein</fullName>
    </submittedName>
</protein>
<proteinExistence type="predicted"/>
<organism evidence="1 2">
    <name type="scientific">Aquimixticola soesokkakensis</name>
    <dbReference type="NCBI Taxonomy" id="1519096"/>
    <lineage>
        <taxon>Bacteria</taxon>
        <taxon>Pseudomonadati</taxon>
        <taxon>Pseudomonadota</taxon>
        <taxon>Alphaproteobacteria</taxon>
        <taxon>Rhodobacterales</taxon>
        <taxon>Paracoccaceae</taxon>
        <taxon>Aquimixticola</taxon>
    </lineage>
</organism>
<dbReference type="Proteomes" id="UP000193862">
    <property type="component" value="Unassembled WGS sequence"/>
</dbReference>
<evidence type="ECO:0000313" key="1">
    <source>
        <dbReference type="EMBL" id="SLN25462.1"/>
    </source>
</evidence>